<dbReference type="InterPro" id="IPR011333">
    <property type="entry name" value="SKP1/BTB/POZ_sf"/>
</dbReference>
<dbReference type="Proteomes" id="UP000193920">
    <property type="component" value="Unassembled WGS sequence"/>
</dbReference>
<evidence type="ECO:0000259" key="1">
    <source>
        <dbReference type="PROSITE" id="PS50097"/>
    </source>
</evidence>
<dbReference type="PROSITE" id="PS50097">
    <property type="entry name" value="BTB"/>
    <property type="match status" value="1"/>
</dbReference>
<evidence type="ECO:0000313" key="2">
    <source>
        <dbReference type="EMBL" id="ORY14112.1"/>
    </source>
</evidence>
<protein>
    <recommendedName>
        <fullName evidence="1">BTB domain-containing protein</fullName>
    </recommendedName>
</protein>
<organism evidence="2 3">
    <name type="scientific">Neocallimastix californiae</name>
    <dbReference type="NCBI Taxonomy" id="1754190"/>
    <lineage>
        <taxon>Eukaryota</taxon>
        <taxon>Fungi</taxon>
        <taxon>Fungi incertae sedis</taxon>
        <taxon>Chytridiomycota</taxon>
        <taxon>Chytridiomycota incertae sedis</taxon>
        <taxon>Neocallimastigomycetes</taxon>
        <taxon>Neocallimastigales</taxon>
        <taxon>Neocallimastigaceae</taxon>
        <taxon>Neocallimastix</taxon>
    </lineage>
</organism>
<name>A0A1Y1ZV62_9FUNG</name>
<dbReference type="Gene3D" id="3.30.710.10">
    <property type="entry name" value="Potassium Channel Kv1.1, Chain A"/>
    <property type="match status" value="1"/>
</dbReference>
<dbReference type="AlphaFoldDB" id="A0A1Y1ZV62"/>
<keyword evidence="3" id="KW-1185">Reference proteome</keyword>
<evidence type="ECO:0000313" key="3">
    <source>
        <dbReference type="Proteomes" id="UP000193920"/>
    </source>
</evidence>
<sequence>MASNAEDILTQLPSPPLSPSKLCKEVDEVNLYNNKFDFYNDEASENERFFEEFLNSEKFIYSDDELMKIEALIGCPIKNQYQPSREDILRNKYMDILKNGIEINGEMKSYSEAVETLHRVGSTIFNKRTDDAVILHVFESGNNHFQEFRIHPKYLSLQSFTFFRLFEEIKENNIGGIIEIEVSSLKIFSSVLYYLYTGIKTEIFERSKSNEFNYNNFMEMLTYLEINMELF</sequence>
<reference evidence="2 3" key="1">
    <citation type="submission" date="2016-08" db="EMBL/GenBank/DDBJ databases">
        <title>A Parts List for Fungal Cellulosomes Revealed by Comparative Genomics.</title>
        <authorList>
            <consortium name="DOE Joint Genome Institute"/>
            <person name="Haitjema C.H."/>
            <person name="Gilmore S.P."/>
            <person name="Henske J.K."/>
            <person name="Solomon K.V."/>
            <person name="De Groot R."/>
            <person name="Kuo A."/>
            <person name="Mondo S.J."/>
            <person name="Salamov A.A."/>
            <person name="Labutti K."/>
            <person name="Zhao Z."/>
            <person name="Chiniquy J."/>
            <person name="Barry K."/>
            <person name="Brewer H.M."/>
            <person name="Purvine S.O."/>
            <person name="Wright A.T."/>
            <person name="Boxma B."/>
            <person name="Van Alen T."/>
            <person name="Hackstein J.H."/>
            <person name="Baker S.E."/>
            <person name="Grigoriev I.V."/>
            <person name="O'Malley M.A."/>
        </authorList>
    </citation>
    <scope>NUCLEOTIDE SEQUENCE [LARGE SCALE GENOMIC DNA]</scope>
    <source>
        <strain evidence="2 3">G1</strain>
    </source>
</reference>
<dbReference type="InterPro" id="IPR000210">
    <property type="entry name" value="BTB/POZ_dom"/>
</dbReference>
<proteinExistence type="predicted"/>
<accession>A0A1Y1ZV62</accession>
<dbReference type="EMBL" id="MCOG01000353">
    <property type="protein sequence ID" value="ORY14112.1"/>
    <property type="molecule type" value="Genomic_DNA"/>
</dbReference>
<gene>
    <name evidence="2" type="ORF">LY90DRAFT_518092</name>
</gene>
<comment type="caution">
    <text evidence="2">The sequence shown here is derived from an EMBL/GenBank/DDBJ whole genome shotgun (WGS) entry which is preliminary data.</text>
</comment>
<feature type="domain" description="BTB" evidence="1">
    <location>
        <begin position="129"/>
        <end position="198"/>
    </location>
</feature>